<proteinExistence type="predicted"/>
<sequence>MHKIQLHKNVKAFLVIALISVLLLSPMILNHTAIMGVDSYFQNNRIYEAAMQIKHGNFSFMNLYSFQQSGRIVNEVYSPLLGYVFGALLLVTGTWFKFEVLVNGILFFAAGTTAYFAARKLRVPLKISIATAVIFMTSISIYGYIFGGTWRAFALALVPLLVIPMVNFYNRDWSMRAMLSLSVIVAAILQAQLLTMMLALPFLVVPFIVGWLKTSHKVQALVRCIMAAVVALVLSLNVILPYLELVKQNTLLPPVSMNLQNGTMDLIIPNSDRLDCTLISFILYLAVAGMIMFWHKIQPIEKIITIIAIIYILLGSSLVPWQTINEQFPALRNFLQMPTRLSIIGVPLLMIGTAAIYTNIYRANRSEVLKQVVSFVTIVMSIMAVMSLLVTFNKRVLDYRNSDVSIAKGLETTDNVLVVRDDNGKKLNAITDLQPALHSHDLSKLITVIDRVTPDYLPVKVADYSQVNYYQAYRKEIAEQRTDYQHVVKPNGVLELRWQAEKSGTQNVPAVAYYRTKVKLNNHEIKPSQRKISDVGSLKVDQKQGDNVLSLQYVPAKSTMFGVLLATLSWVVALIAVAILAIRQRSDY</sequence>
<reference evidence="1 2" key="1">
    <citation type="journal article" date="2015" name="Genome Announc.">
        <title>Expanding the biotechnology potential of lactobacilli through comparative genomics of 213 strains and associated genera.</title>
        <authorList>
            <person name="Sun Z."/>
            <person name="Harris H.M."/>
            <person name="McCann A."/>
            <person name="Guo C."/>
            <person name="Argimon S."/>
            <person name="Zhang W."/>
            <person name="Yang X."/>
            <person name="Jeffery I.B."/>
            <person name="Cooney J.C."/>
            <person name="Kagawa T.F."/>
            <person name="Liu W."/>
            <person name="Song Y."/>
            <person name="Salvetti E."/>
            <person name="Wrobel A."/>
            <person name="Rasinkangas P."/>
            <person name="Parkhill J."/>
            <person name="Rea M.C."/>
            <person name="O'Sullivan O."/>
            <person name="Ritari J."/>
            <person name="Douillard F.P."/>
            <person name="Paul Ross R."/>
            <person name="Yang R."/>
            <person name="Briner A.E."/>
            <person name="Felis G.E."/>
            <person name="de Vos W.M."/>
            <person name="Barrangou R."/>
            <person name="Klaenhammer T.R."/>
            <person name="Caufield P.W."/>
            <person name="Cui Y."/>
            <person name="Zhang H."/>
            <person name="O'Toole P.W."/>
        </authorList>
    </citation>
    <scope>NUCLEOTIDE SEQUENCE [LARGE SCALE GENOMIC DNA]</scope>
    <source>
        <strain evidence="1 2">DSM 20410</strain>
    </source>
</reference>
<protein>
    <recommendedName>
        <fullName evidence="3">Cell division protein</fullName>
    </recommendedName>
</protein>
<gene>
    <name evidence="1" type="ORF">IV50_GL000741</name>
</gene>
<dbReference type="Proteomes" id="UP000051992">
    <property type="component" value="Unassembled WGS sequence"/>
</dbReference>
<dbReference type="EMBL" id="JQBM01000002">
    <property type="protein sequence ID" value="KRN46468.1"/>
    <property type="molecule type" value="Genomic_DNA"/>
</dbReference>
<accession>A0A0R2HA84</accession>
<evidence type="ECO:0008006" key="3">
    <source>
        <dbReference type="Google" id="ProtNLM"/>
    </source>
</evidence>
<name>A0A0R2HA84_WEIVI</name>
<dbReference type="AlphaFoldDB" id="A0A0R2HA84"/>
<organism evidence="1 2">
    <name type="scientific">Weissella viridescens</name>
    <name type="common">Lactobacillus viridescens</name>
    <dbReference type="NCBI Taxonomy" id="1629"/>
    <lineage>
        <taxon>Bacteria</taxon>
        <taxon>Bacillati</taxon>
        <taxon>Bacillota</taxon>
        <taxon>Bacilli</taxon>
        <taxon>Lactobacillales</taxon>
        <taxon>Lactobacillaceae</taxon>
        <taxon>Weissella</taxon>
    </lineage>
</organism>
<keyword evidence="2" id="KW-1185">Reference proteome</keyword>
<dbReference type="PATRIC" id="fig|1629.5.peg.747"/>
<comment type="caution">
    <text evidence="1">The sequence shown here is derived from an EMBL/GenBank/DDBJ whole genome shotgun (WGS) entry which is preliminary data.</text>
</comment>
<evidence type="ECO:0000313" key="2">
    <source>
        <dbReference type="Proteomes" id="UP000051992"/>
    </source>
</evidence>
<evidence type="ECO:0000313" key="1">
    <source>
        <dbReference type="EMBL" id="KRN46468.1"/>
    </source>
</evidence>